<feature type="compositionally biased region" description="Acidic residues" evidence="1">
    <location>
        <begin position="75"/>
        <end position="85"/>
    </location>
</feature>
<dbReference type="InterPro" id="IPR002190">
    <property type="entry name" value="MHD_dom"/>
</dbReference>
<comment type="caution">
    <text evidence="3">The sequence shown here is derived from an EMBL/GenBank/DDBJ whole genome shotgun (WGS) entry which is preliminary data.</text>
</comment>
<name>A0A835XSE9_9CHLO</name>
<feature type="compositionally biased region" description="Basic residues" evidence="1">
    <location>
        <begin position="56"/>
        <end position="69"/>
    </location>
</feature>
<feature type="compositionally biased region" description="Acidic residues" evidence="1">
    <location>
        <begin position="18"/>
        <end position="36"/>
    </location>
</feature>
<feature type="compositionally biased region" description="Acidic residues" evidence="1">
    <location>
        <begin position="183"/>
        <end position="195"/>
    </location>
</feature>
<dbReference type="Gene3D" id="1.10.10.1210">
    <property type="entry name" value="MAGE homology domain, winged helix WH2 motif"/>
    <property type="match status" value="1"/>
</dbReference>
<evidence type="ECO:0000259" key="2">
    <source>
        <dbReference type="SMART" id="SM01373"/>
    </source>
</evidence>
<dbReference type="OrthoDB" id="205198at2759"/>
<protein>
    <recommendedName>
        <fullName evidence="2">MAGE domain-containing protein</fullName>
    </recommendedName>
</protein>
<dbReference type="AlphaFoldDB" id="A0A835XSE9"/>
<feature type="domain" description="MAGE" evidence="2">
    <location>
        <begin position="327"/>
        <end position="561"/>
    </location>
</feature>
<sequence length="589" mass="61312">MQTRTSRRSSAKRRNSDFEEDHEVDASGSDDADDDPPPARGRRASAAAAAANPSANKRKRGAAVRRPNKRAKDDSNDDEEEEEGTDGGSEASEGEEEEGDDELSQDGAGDEEESEDGEEEEEEDGGRGRRTRSAAAAAAPRGRGRGRGRGAATAAAPVRGRGGARGGTRAAAAAAAAASDSDGSVEVESDGEEEAGATGRGASGAAARGGAARGRGRGRARGGRGGAGATQGQGGPTQIDPDDRPEGAADADADWLAGGFGGGGGAGHRWTAADAAHAGALKFDAAELAWMRAQVRRYKEEFEVAREKCDVWGSLNVTDRDDLGRAAVRYMLYASRAKPGQAVPRAKLAEAVKGAMGKHKLFKKLTSVWLPYSRYLAISRMGLEIADISERPWAPQRNAAEAGGSSAAADGAAAAAAAAGDGEGSGVASGAYFVLRSVLPTALRREFVGDGDSGAALAHGGPLSQVDFMALTTLALALIRSNGGKSDEDSLRRNLSMVGFHPDSPLHPVYGDLDEQIKKMVEQRYLSLDKKGTTRTDAEGRPIGEYRWGDAAHSEVGEARLDAVLERFHKQLEQQRLEALDAPVEGGAE</sequence>
<dbReference type="SMART" id="SM01373">
    <property type="entry name" value="MAGE"/>
    <property type="match status" value="1"/>
</dbReference>
<organism evidence="3 4">
    <name type="scientific">Edaphochlamys debaryana</name>
    <dbReference type="NCBI Taxonomy" id="47281"/>
    <lineage>
        <taxon>Eukaryota</taxon>
        <taxon>Viridiplantae</taxon>
        <taxon>Chlorophyta</taxon>
        <taxon>core chlorophytes</taxon>
        <taxon>Chlorophyceae</taxon>
        <taxon>CS clade</taxon>
        <taxon>Chlamydomonadales</taxon>
        <taxon>Chlamydomonadales incertae sedis</taxon>
        <taxon>Edaphochlamys</taxon>
    </lineage>
</organism>
<feature type="compositionally biased region" description="Low complexity" evidence="1">
    <location>
        <begin position="167"/>
        <end position="182"/>
    </location>
</feature>
<dbReference type="Proteomes" id="UP000612055">
    <property type="component" value="Unassembled WGS sequence"/>
</dbReference>
<dbReference type="Pfam" id="PF01454">
    <property type="entry name" value="MAGE"/>
    <property type="match status" value="1"/>
</dbReference>
<feature type="compositionally biased region" description="Basic residues" evidence="1">
    <location>
        <begin position="1"/>
        <end position="13"/>
    </location>
</feature>
<feature type="compositionally biased region" description="Acidic residues" evidence="1">
    <location>
        <begin position="92"/>
        <end position="124"/>
    </location>
</feature>
<dbReference type="EMBL" id="JAEHOE010000079">
    <property type="protein sequence ID" value="KAG2488812.1"/>
    <property type="molecule type" value="Genomic_DNA"/>
</dbReference>
<feature type="compositionally biased region" description="Gly residues" evidence="1">
    <location>
        <begin position="223"/>
        <end position="235"/>
    </location>
</feature>
<feature type="compositionally biased region" description="Low complexity" evidence="1">
    <location>
        <begin position="150"/>
        <end position="159"/>
    </location>
</feature>
<dbReference type="InterPro" id="IPR041899">
    <property type="entry name" value="MAGE_WH2"/>
</dbReference>
<evidence type="ECO:0000313" key="4">
    <source>
        <dbReference type="Proteomes" id="UP000612055"/>
    </source>
</evidence>
<feature type="compositionally biased region" description="Low complexity" evidence="1">
    <location>
        <begin position="44"/>
        <end position="55"/>
    </location>
</feature>
<accession>A0A835XSE9</accession>
<proteinExistence type="predicted"/>
<evidence type="ECO:0000313" key="3">
    <source>
        <dbReference type="EMBL" id="KAG2488812.1"/>
    </source>
</evidence>
<reference evidence="3" key="1">
    <citation type="journal article" date="2020" name="bioRxiv">
        <title>Comparative genomics of Chlamydomonas.</title>
        <authorList>
            <person name="Craig R.J."/>
            <person name="Hasan A.R."/>
            <person name="Ness R.W."/>
            <person name="Keightley P.D."/>
        </authorList>
    </citation>
    <scope>NUCLEOTIDE SEQUENCE</scope>
    <source>
        <strain evidence="3">CCAP 11/70</strain>
    </source>
</reference>
<feature type="region of interest" description="Disordered" evidence="1">
    <location>
        <begin position="1"/>
        <end position="256"/>
    </location>
</feature>
<keyword evidence="4" id="KW-1185">Reference proteome</keyword>
<evidence type="ECO:0000256" key="1">
    <source>
        <dbReference type="SAM" id="MobiDB-lite"/>
    </source>
</evidence>
<gene>
    <name evidence="3" type="ORF">HYH03_012611</name>
</gene>